<dbReference type="Gene3D" id="3.90.780.10">
    <property type="entry name" value="5'-Nucleotidase, C-terminal domain"/>
    <property type="match status" value="1"/>
</dbReference>
<feature type="domain" description="5'-Nucleotidase C-terminal" evidence="4">
    <location>
        <begin position="284"/>
        <end position="406"/>
    </location>
</feature>
<dbReference type="InterPro" id="IPR006146">
    <property type="entry name" value="5'-Nucleotdase_CS"/>
</dbReference>
<dbReference type="SUPFAM" id="SSF56300">
    <property type="entry name" value="Metallo-dependent phosphatases"/>
    <property type="match status" value="1"/>
</dbReference>
<dbReference type="PROSITE" id="PS00785">
    <property type="entry name" value="5_NUCLEOTIDASE_1"/>
    <property type="match status" value="1"/>
</dbReference>
<evidence type="ECO:0008006" key="7">
    <source>
        <dbReference type="Google" id="ProtNLM"/>
    </source>
</evidence>
<dbReference type="Gene3D" id="3.60.21.10">
    <property type="match status" value="1"/>
</dbReference>
<dbReference type="Proteomes" id="UP000789833">
    <property type="component" value="Unassembled WGS sequence"/>
</dbReference>
<dbReference type="PIRSF" id="PIRSF036361">
    <property type="entry name" value="YunD"/>
    <property type="match status" value="1"/>
</dbReference>
<protein>
    <recommendedName>
        <fullName evidence="7">Bifunctional metallophosphatase/5'-nucleotidase</fullName>
    </recommendedName>
</protein>
<evidence type="ECO:0000313" key="6">
    <source>
        <dbReference type="Proteomes" id="UP000789833"/>
    </source>
</evidence>
<gene>
    <name evidence="5" type="ORF">BACCIP111883_01850</name>
</gene>
<dbReference type="PRINTS" id="PR01607">
    <property type="entry name" value="APYRASEFAMLY"/>
</dbReference>
<dbReference type="InterPro" id="IPR006179">
    <property type="entry name" value="5_nucleotidase/apyrase"/>
</dbReference>
<evidence type="ECO:0000259" key="4">
    <source>
        <dbReference type="Pfam" id="PF02872"/>
    </source>
</evidence>
<name>A0ABM8YMN3_9BACI</name>
<dbReference type="EMBL" id="CAKJTJ010000007">
    <property type="protein sequence ID" value="CAG9621078.1"/>
    <property type="molecule type" value="Genomic_DNA"/>
</dbReference>
<evidence type="ECO:0000256" key="1">
    <source>
        <dbReference type="ARBA" id="ARBA00022729"/>
    </source>
</evidence>
<dbReference type="Pfam" id="PF02872">
    <property type="entry name" value="5_nucleotid_C"/>
    <property type="match status" value="1"/>
</dbReference>
<keyword evidence="2" id="KW-0547">Nucleotide-binding</keyword>
<dbReference type="CDD" id="cd00845">
    <property type="entry name" value="MPP_UshA_N_like"/>
    <property type="match status" value="1"/>
</dbReference>
<keyword evidence="1" id="KW-0732">Signal</keyword>
<dbReference type="InterPro" id="IPR008334">
    <property type="entry name" value="5'-Nucleotdase_C"/>
</dbReference>
<sequence>MRQIRILHTNDIHSHFDAYPKLATFLQKEKTDNPTALVDIGDNMDRFHPITEATRGKGNTKLLQLLQYDFVTIGNNEGITLEYKELSELYKEARFSILIANLYEQAGNRPVWTKPYELKDYDGITVAFIGLTVFYEHFYSLLGWKMEDPFLSLEKHIPSMKQEADIIVVLSHLGISDDEEIARRFPDIDVILGGHTHHVLPEGRFIGNTLVCGAGKYGQYIGEVNLTFDMDRSELVKKHAKLHKLEFFEPDKQVVETIKEMQIEANETLNQKVGFLTESLPVKWFSRSIFPDVLANKLKEWCEADVGMVNSGVLLDGLQEGEVTLGMLHRICPHPINPCRVVLTGEEFREVVQQALDPEMEQLRVKGFGFRGEVMGRMAFSGVRFDKEPVADGTSIITAIYVGDKFLSSSDKISIGTIDMFTFGRMYPSIIRAKEKKFYLPELLRDVLAHTFSCE</sequence>
<dbReference type="InterPro" id="IPR011240">
    <property type="entry name" value="Pesterase_YunD"/>
</dbReference>
<keyword evidence="6" id="KW-1185">Reference proteome</keyword>
<dbReference type="RefSeq" id="WP_230500972.1">
    <property type="nucleotide sequence ID" value="NZ_CAKJTJ010000007.1"/>
</dbReference>
<feature type="domain" description="Calcineurin-like phosphoesterase" evidence="3">
    <location>
        <begin position="4"/>
        <end position="198"/>
    </location>
</feature>
<comment type="caution">
    <text evidence="5">The sequence shown here is derived from an EMBL/GenBank/DDBJ whole genome shotgun (WGS) entry which is preliminary data.</text>
</comment>
<dbReference type="PANTHER" id="PTHR11575:SF23">
    <property type="entry name" value="5-NUCLEOTIDASE FAMILY PROTEIN"/>
    <property type="match status" value="1"/>
</dbReference>
<dbReference type="InterPro" id="IPR029052">
    <property type="entry name" value="Metallo-depent_PP-like"/>
</dbReference>
<proteinExistence type="inferred from homology"/>
<dbReference type="PANTHER" id="PTHR11575">
    <property type="entry name" value="5'-NUCLEOTIDASE-RELATED"/>
    <property type="match status" value="1"/>
</dbReference>
<keyword evidence="2" id="KW-0378">Hydrolase</keyword>
<evidence type="ECO:0000259" key="3">
    <source>
        <dbReference type="Pfam" id="PF00149"/>
    </source>
</evidence>
<dbReference type="SUPFAM" id="SSF55816">
    <property type="entry name" value="5'-nucleotidase (syn. UDP-sugar hydrolase), C-terminal domain"/>
    <property type="match status" value="1"/>
</dbReference>
<evidence type="ECO:0000256" key="2">
    <source>
        <dbReference type="RuleBase" id="RU362119"/>
    </source>
</evidence>
<reference evidence="5 6" key="1">
    <citation type="submission" date="2021-10" db="EMBL/GenBank/DDBJ databases">
        <authorList>
            <person name="Criscuolo A."/>
        </authorList>
    </citation>
    <scope>NUCLEOTIDE SEQUENCE [LARGE SCALE GENOMIC DNA]</scope>
    <source>
        <strain evidence="6">CIP 111883</strain>
    </source>
</reference>
<dbReference type="InterPro" id="IPR004843">
    <property type="entry name" value="Calcineurin-like_PHP"/>
</dbReference>
<dbReference type="InterPro" id="IPR036907">
    <property type="entry name" value="5'-Nucleotdase_C_sf"/>
</dbReference>
<dbReference type="Pfam" id="PF00149">
    <property type="entry name" value="Metallophos"/>
    <property type="match status" value="1"/>
</dbReference>
<organism evidence="5 6">
    <name type="scientific">Sutcliffiella rhizosphaerae</name>
    <dbReference type="NCBI Taxonomy" id="2880967"/>
    <lineage>
        <taxon>Bacteria</taxon>
        <taxon>Bacillati</taxon>
        <taxon>Bacillota</taxon>
        <taxon>Bacilli</taxon>
        <taxon>Bacillales</taxon>
        <taxon>Bacillaceae</taxon>
        <taxon>Sutcliffiella</taxon>
    </lineage>
</organism>
<comment type="similarity">
    <text evidence="2">Belongs to the 5'-nucleotidase family.</text>
</comment>
<evidence type="ECO:0000313" key="5">
    <source>
        <dbReference type="EMBL" id="CAG9621078.1"/>
    </source>
</evidence>
<accession>A0ABM8YMN3</accession>